<proteinExistence type="predicted"/>
<evidence type="ECO:0000313" key="4">
    <source>
        <dbReference type="EMBL" id="SEP80134.1"/>
    </source>
</evidence>
<keyword evidence="4" id="KW-0966">Cell projection</keyword>
<gene>
    <name evidence="4" type="ORF">SAMN04488038_101532</name>
</gene>
<dbReference type="PIRSF" id="PIRSF003092">
    <property type="entry name" value="MinD"/>
    <property type="match status" value="1"/>
</dbReference>
<evidence type="ECO:0000256" key="2">
    <source>
        <dbReference type="ARBA" id="ARBA00022840"/>
    </source>
</evidence>
<protein>
    <submittedName>
        <fullName evidence="4">Flagellar biosynthesis protein FlhG</fullName>
    </submittedName>
</protein>
<dbReference type="CDD" id="cd02038">
    <property type="entry name" value="FlhG-like"/>
    <property type="match status" value="1"/>
</dbReference>
<feature type="binding site" evidence="3">
    <location>
        <begin position="37"/>
        <end position="44"/>
    </location>
    <ligand>
        <name>ATP</name>
        <dbReference type="ChEBI" id="CHEBI:30616"/>
    </ligand>
</feature>
<dbReference type="InterPro" id="IPR033875">
    <property type="entry name" value="FlhG"/>
</dbReference>
<dbReference type="GO" id="GO:0005829">
    <property type="term" value="C:cytosol"/>
    <property type="evidence" value="ECO:0007669"/>
    <property type="project" value="TreeGrafter"/>
</dbReference>
<dbReference type="OrthoDB" id="9816297at2"/>
<keyword evidence="4" id="KW-0969">Cilium</keyword>
<keyword evidence="4" id="KW-0282">Flagellum</keyword>
<keyword evidence="1 3" id="KW-0547">Nucleotide-binding</keyword>
<dbReference type="InterPro" id="IPR050625">
    <property type="entry name" value="ParA/MinD_ATPase"/>
</dbReference>
<evidence type="ECO:0000256" key="1">
    <source>
        <dbReference type="ARBA" id="ARBA00022741"/>
    </source>
</evidence>
<dbReference type="InterPro" id="IPR033756">
    <property type="entry name" value="YlxH/NBP35"/>
</dbReference>
<dbReference type="Pfam" id="PF10609">
    <property type="entry name" value="ParA"/>
    <property type="match status" value="1"/>
</dbReference>
<keyword evidence="5" id="KW-1185">Reference proteome</keyword>
<accession>A0A1H9ATM4</accession>
<evidence type="ECO:0000256" key="3">
    <source>
        <dbReference type="PIRSR" id="PIRSR003092-1"/>
    </source>
</evidence>
<dbReference type="EMBL" id="FOFS01000001">
    <property type="protein sequence ID" value="SEP80134.1"/>
    <property type="molecule type" value="Genomic_DNA"/>
</dbReference>
<dbReference type="GO" id="GO:0005524">
    <property type="term" value="F:ATP binding"/>
    <property type="evidence" value="ECO:0007669"/>
    <property type="project" value="UniProtKB-KW"/>
</dbReference>
<dbReference type="InterPro" id="IPR025501">
    <property type="entry name" value="MinD_FleN"/>
</dbReference>
<sequence>MPSVESVYDSAVAGQATGLRRMRMPRPVRVIAVTSGKGGVGKTSVSVNLAVAMAMDGRRVMILDGDLGLAKVDVMLGLQPSLNLSHVLAGQCSLDDTILEGPAGVMVVPAASGQRSMAELSPAEHAGLVRAFSELQRPLDTLIVDTAAGIADSVITFSQASQEVIVVITNDPQSLTDAYALIKVLSRDYGVARVQVLANQVHNVREAREIFDSLQRVCERFLDVGLTPIGAIPQDEWLRRAVRRQRAVVDAYPSAPSAVAFRQLAALTAAWTAPEGPRGNLEFFVERLITREPVLGVGT</sequence>
<dbReference type="GO" id="GO:0051782">
    <property type="term" value="P:negative regulation of cell division"/>
    <property type="evidence" value="ECO:0007669"/>
    <property type="project" value="TreeGrafter"/>
</dbReference>
<dbReference type="SUPFAM" id="SSF52540">
    <property type="entry name" value="P-loop containing nucleoside triphosphate hydrolases"/>
    <property type="match status" value="1"/>
</dbReference>
<name>A0A1H9ATM4_9GAMM</name>
<dbReference type="STRING" id="489703.SAMN04488038_101532"/>
<keyword evidence="2 3" id="KW-0067">ATP-binding</keyword>
<dbReference type="InterPro" id="IPR027417">
    <property type="entry name" value="P-loop_NTPase"/>
</dbReference>
<dbReference type="GO" id="GO:0009898">
    <property type="term" value="C:cytoplasmic side of plasma membrane"/>
    <property type="evidence" value="ECO:0007669"/>
    <property type="project" value="TreeGrafter"/>
</dbReference>
<dbReference type="AlphaFoldDB" id="A0A1H9ATM4"/>
<organism evidence="4 5">
    <name type="scientific">Solimonas aquatica</name>
    <dbReference type="NCBI Taxonomy" id="489703"/>
    <lineage>
        <taxon>Bacteria</taxon>
        <taxon>Pseudomonadati</taxon>
        <taxon>Pseudomonadota</taxon>
        <taxon>Gammaproteobacteria</taxon>
        <taxon>Nevskiales</taxon>
        <taxon>Nevskiaceae</taxon>
        <taxon>Solimonas</taxon>
    </lineage>
</organism>
<reference evidence="5" key="1">
    <citation type="submission" date="2016-10" db="EMBL/GenBank/DDBJ databases">
        <authorList>
            <person name="Varghese N."/>
            <person name="Submissions S."/>
        </authorList>
    </citation>
    <scope>NUCLEOTIDE SEQUENCE [LARGE SCALE GENOMIC DNA]</scope>
    <source>
        <strain evidence="5">DSM 25927</strain>
    </source>
</reference>
<dbReference type="PANTHER" id="PTHR43384">
    <property type="entry name" value="SEPTUM SITE-DETERMINING PROTEIN MIND HOMOLOG, CHLOROPLASTIC-RELATED"/>
    <property type="match status" value="1"/>
</dbReference>
<dbReference type="Proteomes" id="UP000199233">
    <property type="component" value="Unassembled WGS sequence"/>
</dbReference>
<dbReference type="PANTHER" id="PTHR43384:SF4">
    <property type="entry name" value="CELLULOSE BIOSYNTHESIS PROTEIN BCSQ-RELATED"/>
    <property type="match status" value="1"/>
</dbReference>
<evidence type="ECO:0000313" key="5">
    <source>
        <dbReference type="Proteomes" id="UP000199233"/>
    </source>
</evidence>
<dbReference type="Gene3D" id="3.40.50.300">
    <property type="entry name" value="P-loop containing nucleotide triphosphate hydrolases"/>
    <property type="match status" value="1"/>
</dbReference>
<dbReference type="GO" id="GO:0016887">
    <property type="term" value="F:ATP hydrolysis activity"/>
    <property type="evidence" value="ECO:0007669"/>
    <property type="project" value="TreeGrafter"/>
</dbReference>